<comment type="caution">
    <text evidence="2">The sequence shown here is derived from an EMBL/GenBank/DDBJ whole genome shotgun (WGS) entry which is preliminary data.</text>
</comment>
<sequence>MSHPYKNRTVAPSHSHPHMERRKAVDYGQPLQLYPETSDDTLYRRPRCAAVDYGLPQKWDTPKYVPPVRFPPSPNGNARYMPQRKIQPLHITPVMHELRTLAATTLSRDAPSLWSQHPYALLMLNQLGSGNCPSPPPPANCAECRLDAYIEAIRQRYSNSPPLTPEGKRSMSKSGSLVIVDFNYVNSRAAGLYVTDILSFQANMVLPEYVLVRQGFTGPIRIKLFIEHVGEVEDILYANCAHRGIMRLNLAWSLAFSFQRLVEKTFHRSAKDLMLLSLYSPDGVEWAASARYVPRSA</sequence>
<keyword evidence="3" id="KW-1185">Reference proteome</keyword>
<reference evidence="2" key="1">
    <citation type="submission" date="2023-03" db="EMBL/GenBank/DDBJ databases">
        <title>Massive genome expansion in bonnet fungi (Mycena s.s.) driven by repeated elements and novel gene families across ecological guilds.</title>
        <authorList>
            <consortium name="Lawrence Berkeley National Laboratory"/>
            <person name="Harder C.B."/>
            <person name="Miyauchi S."/>
            <person name="Viragh M."/>
            <person name="Kuo A."/>
            <person name="Thoen E."/>
            <person name="Andreopoulos B."/>
            <person name="Lu D."/>
            <person name="Skrede I."/>
            <person name="Drula E."/>
            <person name="Henrissat B."/>
            <person name="Morin E."/>
            <person name="Kohler A."/>
            <person name="Barry K."/>
            <person name="LaButti K."/>
            <person name="Morin E."/>
            <person name="Salamov A."/>
            <person name="Lipzen A."/>
            <person name="Mereny Z."/>
            <person name="Hegedus B."/>
            <person name="Baldrian P."/>
            <person name="Stursova M."/>
            <person name="Weitz H."/>
            <person name="Taylor A."/>
            <person name="Grigoriev I.V."/>
            <person name="Nagy L.G."/>
            <person name="Martin F."/>
            <person name="Kauserud H."/>
        </authorList>
    </citation>
    <scope>NUCLEOTIDE SEQUENCE</scope>
    <source>
        <strain evidence="2">CBHHK002</strain>
    </source>
</reference>
<dbReference type="Proteomes" id="UP001218218">
    <property type="component" value="Unassembled WGS sequence"/>
</dbReference>
<evidence type="ECO:0000313" key="3">
    <source>
        <dbReference type="Proteomes" id="UP001218218"/>
    </source>
</evidence>
<evidence type="ECO:0000313" key="2">
    <source>
        <dbReference type="EMBL" id="KAJ7339902.1"/>
    </source>
</evidence>
<dbReference type="AlphaFoldDB" id="A0AAD6ZVE8"/>
<gene>
    <name evidence="2" type="ORF">DFH08DRAFT_812279</name>
</gene>
<dbReference type="EMBL" id="JARIHO010000027">
    <property type="protein sequence ID" value="KAJ7339902.1"/>
    <property type="molecule type" value="Genomic_DNA"/>
</dbReference>
<proteinExistence type="predicted"/>
<accession>A0AAD6ZVE8</accession>
<organism evidence="2 3">
    <name type="scientific">Mycena albidolilacea</name>
    <dbReference type="NCBI Taxonomy" id="1033008"/>
    <lineage>
        <taxon>Eukaryota</taxon>
        <taxon>Fungi</taxon>
        <taxon>Dikarya</taxon>
        <taxon>Basidiomycota</taxon>
        <taxon>Agaricomycotina</taxon>
        <taxon>Agaricomycetes</taxon>
        <taxon>Agaricomycetidae</taxon>
        <taxon>Agaricales</taxon>
        <taxon>Marasmiineae</taxon>
        <taxon>Mycenaceae</taxon>
        <taxon>Mycena</taxon>
    </lineage>
</organism>
<protein>
    <submittedName>
        <fullName evidence="2">Uncharacterized protein</fullName>
    </submittedName>
</protein>
<name>A0AAD6ZVE8_9AGAR</name>
<feature type="region of interest" description="Disordered" evidence="1">
    <location>
        <begin position="1"/>
        <end position="26"/>
    </location>
</feature>
<evidence type="ECO:0000256" key="1">
    <source>
        <dbReference type="SAM" id="MobiDB-lite"/>
    </source>
</evidence>